<feature type="coiled-coil region" evidence="1">
    <location>
        <begin position="350"/>
        <end position="377"/>
    </location>
</feature>
<gene>
    <name evidence="3" type="primary">LOC108679471</name>
</gene>
<evidence type="ECO:0000313" key="2">
    <source>
        <dbReference type="Proteomes" id="UP000694843"/>
    </source>
</evidence>
<feature type="coiled-coil region" evidence="1">
    <location>
        <begin position="50"/>
        <end position="84"/>
    </location>
</feature>
<dbReference type="KEGG" id="hazt:108679471"/>
<evidence type="ECO:0000256" key="1">
    <source>
        <dbReference type="SAM" id="Coils"/>
    </source>
</evidence>
<dbReference type="Proteomes" id="UP000694843">
    <property type="component" value="Unplaced"/>
</dbReference>
<keyword evidence="2" id="KW-1185">Reference proteome</keyword>
<dbReference type="OrthoDB" id="6369898at2759"/>
<organism evidence="2 3">
    <name type="scientific">Hyalella azteca</name>
    <name type="common">Amphipod</name>
    <dbReference type="NCBI Taxonomy" id="294128"/>
    <lineage>
        <taxon>Eukaryota</taxon>
        <taxon>Metazoa</taxon>
        <taxon>Ecdysozoa</taxon>
        <taxon>Arthropoda</taxon>
        <taxon>Crustacea</taxon>
        <taxon>Multicrustacea</taxon>
        <taxon>Malacostraca</taxon>
        <taxon>Eumalacostraca</taxon>
        <taxon>Peracarida</taxon>
        <taxon>Amphipoda</taxon>
        <taxon>Senticaudata</taxon>
        <taxon>Talitrida</taxon>
        <taxon>Talitroidea</taxon>
        <taxon>Hyalellidae</taxon>
        <taxon>Hyalella</taxon>
    </lineage>
</organism>
<proteinExistence type="predicted"/>
<dbReference type="RefSeq" id="XP_018023581.1">
    <property type="nucleotide sequence ID" value="XM_018168092.2"/>
</dbReference>
<dbReference type="AlphaFoldDB" id="A0A8B7PE59"/>
<reference evidence="3" key="1">
    <citation type="submission" date="2025-08" db="UniProtKB">
        <authorList>
            <consortium name="RefSeq"/>
        </authorList>
    </citation>
    <scope>IDENTIFICATION</scope>
    <source>
        <tissue evidence="3">Whole organism</tissue>
    </source>
</reference>
<dbReference type="GeneID" id="108679471"/>
<feature type="coiled-coil region" evidence="1">
    <location>
        <begin position="135"/>
        <end position="314"/>
    </location>
</feature>
<protein>
    <submittedName>
        <fullName evidence="3">Protein Daple</fullName>
    </submittedName>
</protein>
<evidence type="ECO:0000313" key="3">
    <source>
        <dbReference type="RefSeq" id="XP_018023581.1"/>
    </source>
</evidence>
<keyword evidence="1" id="KW-0175">Coiled coil</keyword>
<sequence>MSKKEEKEAAKTMKRLTEISLEYERLYKTLMESTAGQRVLEFEPTLRRGLREKDDEILALNKKLKQTSKELVETTAEIKAVKRIIGSMEAHLSRYTGNRDASFRRVSPEESSRATLSRSEAIQLHSLIQAYDELLDDKTQHVRDAVQKLEKVRDEQLKLNDENQLLRTHLKSIHLEEHVRAELEEENKILRSKVSELQPFTVKVRELQQQQDELKQKLAASDAHIKRATEDTQEWKQKYLESEKRLATSYSPQQHDASLDECRKHLDQCKARLQDQQKEAAELQSAMELQAEKLSAAEQTVKKLTQSLNEKDKLVKRRTRKISKGEALHKIMERKLSKLNGLCRTLANERAALLIDLDALARTKKNLQQEARKSSATIGTINQRLENDHLILRTQIAELTGAYLQARKALRTSVKESTMLREQCKKKDRYINDLLNEFRFLGLNEDRGSRSRYPA</sequence>
<name>A0A8B7PE59_HYAAZ</name>
<accession>A0A8B7PE59</accession>